<dbReference type="GO" id="GO:0046872">
    <property type="term" value="F:metal ion binding"/>
    <property type="evidence" value="ECO:0007669"/>
    <property type="project" value="UniProtKB-KW"/>
</dbReference>
<dbReference type="PRINTS" id="PR00326">
    <property type="entry name" value="GTP1OBG"/>
</dbReference>
<dbReference type="HAMAP" id="MF_00900">
    <property type="entry name" value="GTPase_HflX"/>
    <property type="match status" value="1"/>
</dbReference>
<keyword evidence="1 7" id="KW-0479">Metal-binding</keyword>
<accession>F6BER8</accession>
<protein>
    <recommendedName>
        <fullName evidence="5">GTPase HflX</fullName>
    </recommendedName>
    <alternativeName>
        <fullName evidence="5">GTP-binding protein HflX</fullName>
    </alternativeName>
</protein>
<dbReference type="GeneID" id="10644191"/>
<sequence length="411" mass="47292">MINVLRKRAMLILRKEFSERKNIEELKELASVLYEPVECVVQVRPPHPKYQIGSGLVEKLVEKIKEKDIEIVIFDNRLSPTQKYNLAGKFGVEVIDKVELVLRIFYKHAHTKEAQLQVRLAELQYELPQAKEKVRLAKLGERPGFGGYGDYEVNKYYNKIKREIAIIKEKLKKIREHRKRLRKKRKKFEVVGLIGYTNAGKTSLLNALTGENKTSKNQVFTTLTTTTRAIKNAPRKILVTDTVGFMEDLPPFMIEAFLSTIEESAESDLILIVVDASDSIEDIERKLKTNYEILSKIGCSAPIITVFNKCDKIDEEKKKEILTSLERYIVSPIFVSAKYHINIDKLIELILEKLNASIGVVETSDMKLISYLYENTEIIEKIEENGKYIVTFRAKEEEVNRILRIANKLGG</sequence>
<comment type="similarity">
    <text evidence="5">Belongs to the TRAFAC class OBG-HflX-like GTPase superfamily. HflX GTPase family.</text>
</comment>
<evidence type="ECO:0000256" key="2">
    <source>
        <dbReference type="ARBA" id="ARBA00022741"/>
    </source>
</evidence>
<feature type="binding site" evidence="6">
    <location>
        <begin position="220"/>
        <end position="224"/>
    </location>
    <ligand>
        <name>GTP</name>
        <dbReference type="ChEBI" id="CHEBI:37565"/>
    </ligand>
</feature>
<keyword evidence="2 5" id="KW-0547">Nucleotide-binding</keyword>
<dbReference type="SUPFAM" id="SSF52540">
    <property type="entry name" value="P-loop containing nucleoside triphosphate hydrolases"/>
    <property type="match status" value="1"/>
</dbReference>
<dbReference type="Pfam" id="PF13167">
    <property type="entry name" value="GTP-bdg_N"/>
    <property type="match status" value="1"/>
</dbReference>
<dbReference type="InterPro" id="IPR030394">
    <property type="entry name" value="G_HFLX_dom"/>
</dbReference>
<evidence type="ECO:0000256" key="7">
    <source>
        <dbReference type="PIRSR" id="PIRSR006809-2"/>
    </source>
</evidence>
<dbReference type="PANTHER" id="PTHR10229">
    <property type="entry name" value="GTP-BINDING PROTEIN HFLX"/>
    <property type="match status" value="1"/>
</dbReference>
<dbReference type="Gene3D" id="6.10.250.2860">
    <property type="match status" value="1"/>
</dbReference>
<evidence type="ECO:0000256" key="5">
    <source>
        <dbReference type="HAMAP-Rule" id="MF_00900"/>
    </source>
</evidence>
<name>F6BER8_METIK</name>
<proteinExistence type="inferred from homology"/>
<dbReference type="NCBIfam" id="TIGR03156">
    <property type="entry name" value="GTP_HflX"/>
    <property type="match status" value="1"/>
</dbReference>
<keyword evidence="8" id="KW-0175">Coiled coil</keyword>
<feature type="binding site" evidence="6">
    <location>
        <begin position="195"/>
        <end position="202"/>
    </location>
    <ligand>
        <name>GTP</name>
        <dbReference type="ChEBI" id="CHEBI:37565"/>
    </ligand>
</feature>
<dbReference type="InterPro" id="IPR016496">
    <property type="entry name" value="GTPase_HflX"/>
</dbReference>
<dbReference type="RefSeq" id="WP_013799462.1">
    <property type="nucleotide sequence ID" value="NC_015562.1"/>
</dbReference>
<dbReference type="InterPro" id="IPR032305">
    <property type="entry name" value="GTP-bd_M"/>
</dbReference>
<evidence type="ECO:0000256" key="6">
    <source>
        <dbReference type="PIRSR" id="PIRSR006809-1"/>
    </source>
</evidence>
<feature type="domain" description="Hflx-type G" evidence="9">
    <location>
        <begin position="189"/>
        <end position="358"/>
    </location>
</feature>
<dbReference type="Gene3D" id="3.40.50.11060">
    <property type="entry name" value="GTPase HflX, N-terminal domain"/>
    <property type="match status" value="1"/>
</dbReference>
<dbReference type="PROSITE" id="PS51705">
    <property type="entry name" value="G_HFLX"/>
    <property type="match status" value="1"/>
</dbReference>
<gene>
    <name evidence="5" type="primary">hflX</name>
    <name evidence="10" type="ordered locus">Metig_1328</name>
</gene>
<evidence type="ECO:0000256" key="8">
    <source>
        <dbReference type="SAM" id="Coils"/>
    </source>
</evidence>
<feature type="binding site" evidence="6">
    <location>
        <begin position="336"/>
        <end position="338"/>
    </location>
    <ligand>
        <name>GTP</name>
        <dbReference type="ChEBI" id="CHEBI:37565"/>
    </ligand>
</feature>
<keyword evidence="5" id="KW-0963">Cytoplasm</keyword>
<keyword evidence="4 5" id="KW-0342">GTP-binding</keyword>
<dbReference type="InterPro" id="IPR006073">
    <property type="entry name" value="GTP-bd"/>
</dbReference>
<comment type="function">
    <text evidence="5">GTPase that associates with the 50S ribosomal subunit and may have a role during protein synthesis or ribosome biogenesis.</text>
</comment>
<comment type="subcellular location">
    <subcellularLocation>
        <location evidence="5">Cytoplasm</location>
    </subcellularLocation>
    <text evidence="5">May associate with membranes.</text>
</comment>
<dbReference type="HOGENOM" id="CLU_019597_2_0_2"/>
<organism evidence="11">
    <name type="scientific">Methanotorris igneus (strain DSM 5666 / JCM 11834 / Kol 5)</name>
    <dbReference type="NCBI Taxonomy" id="880724"/>
    <lineage>
        <taxon>Archaea</taxon>
        <taxon>Methanobacteriati</taxon>
        <taxon>Methanobacteriota</taxon>
        <taxon>Methanomada group</taxon>
        <taxon>Methanococci</taxon>
        <taxon>Methanococcales</taxon>
        <taxon>Methanocaldococcaceae</taxon>
        <taxon>Methanotorris</taxon>
    </lineage>
</organism>
<feature type="binding site" evidence="6">
    <location>
        <begin position="308"/>
        <end position="311"/>
    </location>
    <ligand>
        <name>GTP</name>
        <dbReference type="ChEBI" id="CHEBI:37565"/>
    </ligand>
</feature>
<feature type="binding site" evidence="6">
    <location>
        <begin position="241"/>
        <end position="244"/>
    </location>
    <ligand>
        <name>GTP</name>
        <dbReference type="ChEBI" id="CHEBI:37565"/>
    </ligand>
</feature>
<dbReference type="NCBIfam" id="TIGR00231">
    <property type="entry name" value="small_GTP"/>
    <property type="match status" value="1"/>
</dbReference>
<keyword evidence="11" id="KW-1185">Reference proteome</keyword>
<evidence type="ECO:0000256" key="3">
    <source>
        <dbReference type="ARBA" id="ARBA00022842"/>
    </source>
</evidence>
<dbReference type="STRING" id="880724.Metig_1328"/>
<dbReference type="Proteomes" id="UP000009227">
    <property type="component" value="Chromosome"/>
</dbReference>
<dbReference type="Pfam" id="PF01926">
    <property type="entry name" value="MMR_HSR1"/>
    <property type="match status" value="1"/>
</dbReference>
<feature type="binding site" evidence="7">
    <location>
        <position position="202"/>
    </location>
    <ligand>
        <name>Mg(2+)</name>
        <dbReference type="ChEBI" id="CHEBI:18420"/>
    </ligand>
</feature>
<evidence type="ECO:0000313" key="11">
    <source>
        <dbReference type="Proteomes" id="UP000009227"/>
    </source>
</evidence>
<keyword evidence="3 7" id="KW-0460">Magnesium</keyword>
<dbReference type="PIRSF" id="PIRSF006809">
    <property type="entry name" value="GTP-binding_hflX_prd"/>
    <property type="match status" value="1"/>
</dbReference>
<comment type="subunit">
    <text evidence="5">Monomer. Associates with the 50S ribosomal subunit.</text>
</comment>
<feature type="binding site" evidence="7">
    <location>
        <position position="222"/>
    </location>
    <ligand>
        <name>Mg(2+)</name>
        <dbReference type="ChEBI" id="CHEBI:18420"/>
    </ligand>
</feature>
<evidence type="ECO:0000259" key="9">
    <source>
        <dbReference type="PROSITE" id="PS51705"/>
    </source>
</evidence>
<dbReference type="GO" id="GO:0003924">
    <property type="term" value="F:GTPase activity"/>
    <property type="evidence" value="ECO:0007669"/>
    <property type="project" value="UniProtKB-UniRule"/>
</dbReference>
<dbReference type="PANTHER" id="PTHR10229:SF8">
    <property type="entry name" value="GTPASE HFLX"/>
    <property type="match status" value="1"/>
</dbReference>
<feature type="coiled-coil region" evidence="8">
    <location>
        <begin position="157"/>
        <end position="191"/>
    </location>
</feature>
<reference evidence="10 11" key="1">
    <citation type="submission" date="2011-05" db="EMBL/GenBank/DDBJ databases">
        <title>Complete sequence of Methanotorris igneus Kol 5.</title>
        <authorList>
            <consortium name="US DOE Joint Genome Institute"/>
            <person name="Lucas S."/>
            <person name="Han J."/>
            <person name="Lapidus A."/>
            <person name="Cheng J.-F."/>
            <person name="Goodwin L."/>
            <person name="Pitluck S."/>
            <person name="Peters L."/>
            <person name="Mikhailova N."/>
            <person name="Chertkov O."/>
            <person name="Han C."/>
            <person name="Tapia R."/>
            <person name="Land M."/>
            <person name="Hauser L."/>
            <person name="Kyrpides N."/>
            <person name="Ivanova N."/>
            <person name="Pagani I."/>
            <person name="Sieprawska-Lupa M."/>
            <person name="Whitman W."/>
            <person name="Woyke T."/>
        </authorList>
    </citation>
    <scope>NUCLEOTIDE SEQUENCE [LARGE SCALE GENOMIC DNA]</scope>
    <source>
        <strain evidence="11">DSM 5666 / JCM 11834 / Kol 5</strain>
    </source>
</reference>
<dbReference type="InterPro" id="IPR025121">
    <property type="entry name" value="GTPase_HflX_N"/>
</dbReference>
<comment type="cofactor">
    <cofactor evidence="7">
        <name>Mg(2+)</name>
        <dbReference type="ChEBI" id="CHEBI:18420"/>
    </cofactor>
</comment>
<evidence type="ECO:0000256" key="1">
    <source>
        <dbReference type="ARBA" id="ARBA00022723"/>
    </source>
</evidence>
<dbReference type="KEGG" id="mig:Metig_1328"/>
<dbReference type="InterPro" id="IPR042108">
    <property type="entry name" value="GTPase_HflX_N_sf"/>
</dbReference>
<dbReference type="GO" id="GO:0043022">
    <property type="term" value="F:ribosome binding"/>
    <property type="evidence" value="ECO:0007669"/>
    <property type="project" value="TreeGrafter"/>
</dbReference>
<dbReference type="EMBL" id="CP002737">
    <property type="protein sequence ID" value="AEF96865.1"/>
    <property type="molecule type" value="Genomic_DNA"/>
</dbReference>
<dbReference type="Pfam" id="PF16360">
    <property type="entry name" value="GTP-bdg_M"/>
    <property type="match status" value="1"/>
</dbReference>
<dbReference type="InterPro" id="IPR005225">
    <property type="entry name" value="Small_GTP-bd"/>
</dbReference>
<dbReference type="GO" id="GO:0005737">
    <property type="term" value="C:cytoplasm"/>
    <property type="evidence" value="ECO:0007669"/>
    <property type="project" value="UniProtKB-SubCell"/>
</dbReference>
<dbReference type="Gene3D" id="3.40.50.300">
    <property type="entry name" value="P-loop containing nucleotide triphosphate hydrolases"/>
    <property type="match status" value="1"/>
</dbReference>
<dbReference type="GO" id="GO:0005525">
    <property type="term" value="F:GTP binding"/>
    <property type="evidence" value="ECO:0007669"/>
    <property type="project" value="UniProtKB-UniRule"/>
</dbReference>
<evidence type="ECO:0000256" key="4">
    <source>
        <dbReference type="ARBA" id="ARBA00023134"/>
    </source>
</evidence>
<dbReference type="InterPro" id="IPR027417">
    <property type="entry name" value="P-loop_NTPase"/>
</dbReference>
<evidence type="ECO:0000313" key="10">
    <source>
        <dbReference type="EMBL" id="AEF96865.1"/>
    </source>
</evidence>
<dbReference type="AlphaFoldDB" id="F6BER8"/>